<evidence type="ECO:0000256" key="1">
    <source>
        <dbReference type="ARBA" id="ARBA00022741"/>
    </source>
</evidence>
<dbReference type="RefSeq" id="WP_251606346.1">
    <property type="nucleotide sequence ID" value="NZ_JAMQJY010000001.1"/>
</dbReference>
<dbReference type="InterPro" id="IPR027417">
    <property type="entry name" value="P-loop_NTPase"/>
</dbReference>
<keyword evidence="1" id="KW-0547">Nucleotide-binding</keyword>
<reference evidence="4" key="1">
    <citation type="submission" date="2022-06" db="EMBL/GenBank/DDBJ databases">
        <title>Alkalicoccobacillus porphyridii sp. nov., isolated from a marine red alga, Porphyridium purpureum and reclassification of Shouchella plakortidis and Shouchella gibsonii as Alkalicoccobacillus plakortidis comb. nov. and Alkalicoccobacillus gibsonii comb. nov.</title>
        <authorList>
            <person name="Kim K.H."/>
            <person name="Lee J.K."/>
            <person name="Han D.M."/>
            <person name="Baek J.H."/>
            <person name="Jeon C.O."/>
        </authorList>
    </citation>
    <scope>NUCLEOTIDE SEQUENCE</scope>
    <source>
        <strain evidence="4">DSM 19153</strain>
    </source>
</reference>
<dbReference type="SUPFAM" id="SSF52540">
    <property type="entry name" value="P-loop containing nucleoside triphosphate hydrolases"/>
    <property type="match status" value="1"/>
</dbReference>
<feature type="domain" description="ABC transporter" evidence="3">
    <location>
        <begin position="5"/>
        <end position="230"/>
    </location>
</feature>
<dbReference type="Gene3D" id="3.40.50.300">
    <property type="entry name" value="P-loop containing nucleotide triphosphate hydrolases"/>
    <property type="match status" value="1"/>
</dbReference>
<dbReference type="Proteomes" id="UP001203665">
    <property type="component" value="Unassembled WGS sequence"/>
</dbReference>
<evidence type="ECO:0000256" key="2">
    <source>
        <dbReference type="ARBA" id="ARBA00022840"/>
    </source>
</evidence>
<gene>
    <name evidence="4" type="ORF">NDM98_08530</name>
</gene>
<dbReference type="EMBL" id="JAMQJY010000001">
    <property type="protein sequence ID" value="MCM2675529.1"/>
    <property type="molecule type" value="Genomic_DNA"/>
</dbReference>
<dbReference type="SMART" id="SM00382">
    <property type="entry name" value="AAA"/>
    <property type="match status" value="1"/>
</dbReference>
<organism evidence="4 5">
    <name type="scientific">Alkalicoccobacillus plakortidis</name>
    <dbReference type="NCBI Taxonomy" id="444060"/>
    <lineage>
        <taxon>Bacteria</taxon>
        <taxon>Bacillati</taxon>
        <taxon>Bacillota</taxon>
        <taxon>Bacilli</taxon>
        <taxon>Bacillales</taxon>
        <taxon>Bacillaceae</taxon>
        <taxon>Alkalicoccobacillus</taxon>
    </lineage>
</organism>
<accession>A0ABT0XI17</accession>
<dbReference type="PANTHER" id="PTHR43158:SF5">
    <property type="entry name" value="ABC TRANSPORTER, ATP-BINDING PROTEIN"/>
    <property type="match status" value="1"/>
</dbReference>
<comment type="caution">
    <text evidence="4">The sequence shown here is derived from an EMBL/GenBank/DDBJ whole genome shotgun (WGS) entry which is preliminary data.</text>
</comment>
<dbReference type="InterPro" id="IPR003593">
    <property type="entry name" value="AAA+_ATPase"/>
</dbReference>
<dbReference type="CDD" id="cd03230">
    <property type="entry name" value="ABC_DR_subfamily_A"/>
    <property type="match status" value="1"/>
</dbReference>
<dbReference type="PROSITE" id="PS50893">
    <property type="entry name" value="ABC_TRANSPORTER_2"/>
    <property type="match status" value="1"/>
</dbReference>
<evidence type="ECO:0000313" key="4">
    <source>
        <dbReference type="EMBL" id="MCM2675529.1"/>
    </source>
</evidence>
<dbReference type="GO" id="GO:0005524">
    <property type="term" value="F:ATP binding"/>
    <property type="evidence" value="ECO:0007669"/>
    <property type="project" value="UniProtKB-KW"/>
</dbReference>
<dbReference type="InterPro" id="IPR003439">
    <property type="entry name" value="ABC_transporter-like_ATP-bd"/>
</dbReference>
<evidence type="ECO:0000313" key="5">
    <source>
        <dbReference type="Proteomes" id="UP001203665"/>
    </source>
</evidence>
<name>A0ABT0XI17_9BACI</name>
<dbReference type="Pfam" id="PF00005">
    <property type="entry name" value="ABC_tran"/>
    <property type="match status" value="1"/>
</dbReference>
<keyword evidence="5" id="KW-1185">Reference proteome</keyword>
<protein>
    <submittedName>
        <fullName evidence="4">ABC transporter ATP-binding protein</fullName>
    </submittedName>
</protein>
<keyword evidence="2 4" id="KW-0067">ATP-binding</keyword>
<sequence>MTNLATVHQLSKKLEKNQVLTDVSCTFEKDMIYGLLGRNGAGKTTLLNLIAGKSLPDSGSIEVNGHKPFNHFDTLNQICFIRESKNFKPTLTIKDILKMMPAFYPNWSSEKALELLELFELPHHKKVAQLSKGMESALGITVGISSRAPLTIFDEPYIGMDAHAREEFYNALLEDYTEHPRTIILSTHLIDEVSDLFQEIYFMKKGQISMHETINNLQERAFMITGPKDTIESLSSQGRVLDRSSFMGDHSVTLYVDEDQLQTFHIQQIAQDRKSRYNSSWFT</sequence>
<evidence type="ECO:0000259" key="3">
    <source>
        <dbReference type="PROSITE" id="PS50893"/>
    </source>
</evidence>
<proteinExistence type="predicted"/>
<dbReference type="PANTHER" id="PTHR43158">
    <property type="entry name" value="SKFA PEPTIDE EXPORT ATP-BINDING PROTEIN SKFE"/>
    <property type="match status" value="1"/>
</dbReference>